<feature type="domain" description="Ig-like" evidence="14">
    <location>
        <begin position="558"/>
        <end position="643"/>
    </location>
</feature>
<keyword evidence="16" id="KW-1185">Reference proteome</keyword>
<evidence type="ECO:0000259" key="14">
    <source>
        <dbReference type="PROSITE" id="PS50835"/>
    </source>
</evidence>
<evidence type="ECO:0000256" key="3">
    <source>
        <dbReference type="ARBA" id="ARBA00022729"/>
    </source>
</evidence>
<reference evidence="15" key="2">
    <citation type="submission" date="2020-02" db="EMBL/GenBank/DDBJ databases">
        <title>Esox lucius (northern pike) genome, fEsoLuc1, primary haplotype.</title>
        <authorList>
            <person name="Myers G."/>
            <person name="Karagic N."/>
            <person name="Meyer A."/>
            <person name="Pippel M."/>
            <person name="Reichard M."/>
            <person name="Winkler S."/>
            <person name="Tracey A."/>
            <person name="Sims Y."/>
            <person name="Howe K."/>
            <person name="Rhie A."/>
            <person name="Formenti G."/>
            <person name="Durbin R."/>
            <person name="Fedrigo O."/>
            <person name="Jarvis E.D."/>
        </authorList>
    </citation>
    <scope>NUCLEOTIDE SEQUENCE [LARGE SCALE GENOMIC DNA]</scope>
</reference>
<dbReference type="PANTHER" id="PTHR46958">
    <property type="entry name" value="B-CELL RECEPTOR CD22"/>
    <property type="match status" value="1"/>
</dbReference>
<keyword evidence="7" id="KW-0393">Immunoglobulin domain</keyword>
<keyword evidence="13" id="KW-1133">Transmembrane helix</keyword>
<proteinExistence type="predicted"/>
<reference evidence="15" key="4">
    <citation type="submission" date="2025-09" db="UniProtKB">
        <authorList>
            <consortium name="Ensembl"/>
        </authorList>
    </citation>
    <scope>IDENTIFICATION</scope>
</reference>
<feature type="compositionally biased region" description="Polar residues" evidence="12">
    <location>
        <begin position="848"/>
        <end position="857"/>
    </location>
</feature>
<protein>
    <recommendedName>
        <fullName evidence="8">B-cell receptor CD22</fullName>
    </recommendedName>
    <alternativeName>
        <fullName evidence="9">Sialic acid-binding Ig-like lectin 2</fullName>
    </alternativeName>
</protein>
<dbReference type="CDD" id="cd00096">
    <property type="entry name" value="Ig"/>
    <property type="match status" value="2"/>
</dbReference>
<feature type="domain" description="Ig-like" evidence="14">
    <location>
        <begin position="184"/>
        <end position="262"/>
    </location>
</feature>
<dbReference type="AlphaFoldDB" id="A0A6Q2WZR6"/>
<dbReference type="InterPro" id="IPR056386">
    <property type="entry name" value="Ig_CD22"/>
</dbReference>
<dbReference type="Pfam" id="PF13895">
    <property type="entry name" value="Ig_2"/>
    <property type="match status" value="4"/>
</dbReference>
<evidence type="ECO:0000256" key="10">
    <source>
        <dbReference type="ARBA" id="ARBA00045430"/>
    </source>
</evidence>
<dbReference type="Pfam" id="PF13927">
    <property type="entry name" value="Ig_3"/>
    <property type="match status" value="1"/>
</dbReference>
<dbReference type="GO" id="GO:0005769">
    <property type="term" value="C:early endosome"/>
    <property type="evidence" value="ECO:0007669"/>
    <property type="project" value="TreeGrafter"/>
</dbReference>
<reference evidence="16" key="1">
    <citation type="journal article" date="2014" name="PLoS ONE">
        <title>The genome and linkage map of the northern pike (Esox lucius): conserved synteny revealed between the salmonid sister group and the Neoteleostei.</title>
        <authorList>
            <person name="Rondeau E.B."/>
            <person name="Minkley D.R."/>
            <person name="Leong J.S."/>
            <person name="Messmer A.M."/>
            <person name="Jantzen J.R."/>
            <person name="von Schalburg K.R."/>
            <person name="Lemon C."/>
            <person name="Bird N.H."/>
            <person name="Koop B.F."/>
        </authorList>
    </citation>
    <scope>NUCLEOTIDE SEQUENCE</scope>
</reference>
<dbReference type="PROSITE" id="PS50835">
    <property type="entry name" value="IG_LIKE"/>
    <property type="match status" value="6"/>
</dbReference>
<evidence type="ECO:0000256" key="8">
    <source>
        <dbReference type="ARBA" id="ARBA00040106"/>
    </source>
</evidence>
<name>A0A6Q2WZR6_ESOLU</name>
<dbReference type="InterPro" id="IPR013783">
    <property type="entry name" value="Ig-like_fold"/>
</dbReference>
<dbReference type="Ensembl" id="ENSELUT00000068295.2">
    <property type="protein sequence ID" value="ENSELUP00000046412.2"/>
    <property type="gene ID" value="ENSELUG00000031393.2"/>
</dbReference>
<accession>A0A6Q2WZR6</accession>
<evidence type="ECO:0000256" key="5">
    <source>
        <dbReference type="ARBA" id="ARBA00022889"/>
    </source>
</evidence>
<dbReference type="Pfam" id="PF24518">
    <property type="entry name" value="Ig_CD22"/>
    <property type="match status" value="1"/>
</dbReference>
<dbReference type="GO" id="GO:0070062">
    <property type="term" value="C:extracellular exosome"/>
    <property type="evidence" value="ECO:0007669"/>
    <property type="project" value="TreeGrafter"/>
</dbReference>
<dbReference type="GO" id="GO:0050859">
    <property type="term" value="P:negative regulation of B cell receptor signaling pathway"/>
    <property type="evidence" value="ECO:0007669"/>
    <property type="project" value="TreeGrafter"/>
</dbReference>
<keyword evidence="5" id="KW-0130">Cell adhesion</keyword>
<feature type="domain" description="Ig-like" evidence="14">
    <location>
        <begin position="457"/>
        <end position="555"/>
    </location>
</feature>
<dbReference type="Bgee" id="ENSELUG00000031393">
    <property type="expression patterns" value="Expressed in head kidney and 13 other cell types or tissues"/>
</dbReference>
<comment type="function">
    <text evidence="10">Most highly expressed siglec (sialic acid-binding immunoglobulin-like lectin) on B-cells that plays a role in various aspects of B-cell biology including differentiation, antigen presentation, and trafficking to bone marrow. Binds to alpha 2,6-linked sialic acid residues of surface molecules such as CD22 itself, CD45 and IgM in a cis configuration. Can also bind to ligands on other cells as an adhesion molecule in a trans configuration. Acts as an inhibitory coreceptor on the surface of B-cells and inhibits B-cell receptor induced signaling, characterized by inhibition of the calcium mobilization and cellular activation. Mechanistically, the immunoreceptor tyrosine-based inhibitory motif domain is phosphorylated by the Src kinase LYN, which in turn leads to the recruitment of the protein tyrosine phosphatase 1/PTPN6, leading to the negative regulation of BCR signaling. If this negative signaling from is of sufficient strength, apoptosis of the B-cell can be induced.</text>
</comment>
<feature type="region of interest" description="Disordered" evidence="12">
    <location>
        <begin position="798"/>
        <end position="867"/>
    </location>
</feature>
<evidence type="ECO:0000313" key="15">
    <source>
        <dbReference type="Ensembl" id="ENSELUP00000046412.2"/>
    </source>
</evidence>
<feature type="domain" description="Ig-like" evidence="14">
    <location>
        <begin position="269"/>
        <end position="353"/>
    </location>
</feature>
<evidence type="ECO:0000256" key="11">
    <source>
        <dbReference type="ARBA" id="ARBA00046458"/>
    </source>
</evidence>
<dbReference type="InParanoid" id="A0A6Q2WZR6"/>
<dbReference type="InterPro" id="IPR036179">
    <property type="entry name" value="Ig-like_dom_sf"/>
</dbReference>
<dbReference type="InterPro" id="IPR003598">
    <property type="entry name" value="Ig_sub2"/>
</dbReference>
<dbReference type="RefSeq" id="XP_028971545.2">
    <property type="nucleotide sequence ID" value="XM_029115712.2"/>
</dbReference>
<dbReference type="InterPro" id="IPR003599">
    <property type="entry name" value="Ig_sub"/>
</dbReference>
<keyword evidence="4" id="KW-0677">Repeat</keyword>
<dbReference type="GO" id="GO:0042113">
    <property type="term" value="P:B cell activation"/>
    <property type="evidence" value="ECO:0007669"/>
    <property type="project" value="TreeGrafter"/>
</dbReference>
<evidence type="ECO:0000313" key="16">
    <source>
        <dbReference type="Proteomes" id="UP000265140"/>
    </source>
</evidence>
<evidence type="ECO:0000256" key="7">
    <source>
        <dbReference type="ARBA" id="ARBA00023319"/>
    </source>
</evidence>
<dbReference type="SMART" id="SM00408">
    <property type="entry name" value="IGc2"/>
    <property type="match status" value="6"/>
</dbReference>
<evidence type="ECO:0000256" key="13">
    <source>
        <dbReference type="SAM" id="Phobius"/>
    </source>
</evidence>
<dbReference type="GeneID" id="105008892"/>
<dbReference type="GO" id="GO:0042609">
    <property type="term" value="F:CD4 receptor binding"/>
    <property type="evidence" value="ECO:0007669"/>
    <property type="project" value="TreeGrafter"/>
</dbReference>
<feature type="compositionally biased region" description="Basic and acidic residues" evidence="12">
    <location>
        <begin position="858"/>
        <end position="867"/>
    </location>
</feature>
<sequence>MKNAQWDDEKQKYSGTIIVSSNPEDQTPASDLAPRVKFLGSRNFKLARKGDSCGLLIHNLQKTDSGIYKFRYMGKEKWMTEPGLNLTVEDEPCRVNVNNQPAFKESDHVTIKCSTFGLCGSYPEVTGLSQTIQPSHNEEDNIKITEVSFNASWMDDGRVLSCQPLGTKDKCMVRDIKLTVEYAPKETISGINSSDIKEDDNVILTCSSRGHPNATYNWYKENSLIEKIEATFKISSIKPEDSGKYHCEAVNKHGTNKSEAITLNVKYAPKEVSVVTDDMTTQYKEGSNFKLICEVNNGNPSVYMYSWYKDSVMLTGHESTYNFTKLEPEHTGKYQCEGKNEAGSRRSPEHQINVQYVPRNTYIAWSGGSQVKVGSSFSLTCVAQAYPAPSGYTWYYSSEGQSQWTELSQTGWTRTLSWEKVALENHGCYMCSVTNDIGTGQQSSQSCIDVLYGPSKPVLSMVHSAQEGHRVNISCTVRSLPASGLTLSWTPRHSVTPMSGSPSLPHSHKVTGCVRPSDNVLWCTFNATLLHDGVYACTAENSEGANHTEQELEITYSPKDVRALVHPDTVLNENTLLSFICTARSNPRVTTFTWVQTIGGETMLVRQFQNFTVNSTTPSHSGLYSCTAQNSLGTGKSQQVEVKVKYAPKYTEIIHNMTTMWQSEGSIPVALSCHSHSYPPVNDYKWFKLMEDGDIIVGKHQNITVKPETPGTYYCIATNTLGLKASNRIQLFLRRVFFRVLFQVSIFVGLLLVALISVLFYRYKKNSFIQQGTSRKLLCCIHFGVLGWRNGTTENLVEDPQASSRDDPWPGVPYRPEPHPQTQDPQPSRALGPDSTNEYSLLKLPPGMQNNLPSGPQRTKDGHTRHRHEDTVSYAMVQFKGQGMNRLGTTDKGEECDIYTKVSKPKIKEKNDKQNDYENITETCAPEPNMKVETDTETETSGDDVEINYSEVKFRANQGQQKICGPHHHHQKACHNSSSSDEEDYKVHYTDVKI</sequence>
<evidence type="ECO:0000256" key="6">
    <source>
        <dbReference type="ARBA" id="ARBA00023180"/>
    </source>
</evidence>
<comment type="subcellular location">
    <subcellularLocation>
        <location evidence="1">Cell membrane</location>
        <topology evidence="1">Single-pass type I membrane protein</topology>
    </subcellularLocation>
</comment>
<evidence type="ECO:0000256" key="1">
    <source>
        <dbReference type="ARBA" id="ARBA00004251"/>
    </source>
</evidence>
<dbReference type="InterPro" id="IPR007110">
    <property type="entry name" value="Ig-like_dom"/>
</dbReference>
<dbReference type="Proteomes" id="UP000265140">
    <property type="component" value="Chromosome 20"/>
</dbReference>
<feature type="domain" description="Ig-like" evidence="14">
    <location>
        <begin position="648"/>
        <end position="730"/>
    </location>
</feature>
<feature type="transmembrane region" description="Helical" evidence="13">
    <location>
        <begin position="736"/>
        <end position="761"/>
    </location>
</feature>
<dbReference type="GO" id="GO:0009897">
    <property type="term" value="C:external side of plasma membrane"/>
    <property type="evidence" value="ECO:0007669"/>
    <property type="project" value="TreeGrafter"/>
</dbReference>
<keyword evidence="13" id="KW-0472">Membrane</keyword>
<evidence type="ECO:0000256" key="9">
    <source>
        <dbReference type="ARBA" id="ARBA00041781"/>
    </source>
</evidence>
<dbReference type="Gene3D" id="2.60.40.10">
    <property type="entry name" value="Immunoglobulins"/>
    <property type="match status" value="8"/>
</dbReference>
<dbReference type="GeneTree" id="ENSGT00940000165428"/>
<evidence type="ECO:0000256" key="4">
    <source>
        <dbReference type="ARBA" id="ARBA00022737"/>
    </source>
</evidence>
<feature type="region of interest" description="Disordered" evidence="12">
    <location>
        <begin position="963"/>
        <end position="984"/>
    </location>
</feature>
<keyword evidence="6" id="KW-0325">Glycoprotein</keyword>
<dbReference type="FunCoup" id="A0A6Q2WZR6">
    <property type="interactions" value="581"/>
</dbReference>
<evidence type="ECO:0000256" key="12">
    <source>
        <dbReference type="SAM" id="MobiDB-lite"/>
    </source>
</evidence>
<dbReference type="GO" id="GO:0007155">
    <property type="term" value="P:cell adhesion"/>
    <property type="evidence" value="ECO:0007669"/>
    <property type="project" value="UniProtKB-KW"/>
</dbReference>
<dbReference type="GO" id="GO:0030888">
    <property type="term" value="P:regulation of B cell proliferation"/>
    <property type="evidence" value="ECO:0007669"/>
    <property type="project" value="TreeGrafter"/>
</dbReference>
<dbReference type="GO" id="GO:0033691">
    <property type="term" value="F:sialic acid binding"/>
    <property type="evidence" value="ECO:0007669"/>
    <property type="project" value="TreeGrafter"/>
</dbReference>
<comment type="subunit">
    <text evidence="11">Predominantly monomer of isoform CD22-beta. Also found as heterodimer of isoform CD22-beta and a shorter isoform. Interacts with PTPN6/SHP-1, LYN, SYK, PIK3R1/PIK3R2 and PLCG1 upon phosphorylation. Interacts with GRB2, INPP5D and SHC1 upon phosphorylation. May form a complex with INPP5D/SHIP, GRB2 and SHC1.</text>
</comment>
<organism evidence="15 16">
    <name type="scientific">Esox lucius</name>
    <name type="common">Northern pike</name>
    <dbReference type="NCBI Taxonomy" id="8010"/>
    <lineage>
        <taxon>Eukaryota</taxon>
        <taxon>Metazoa</taxon>
        <taxon>Chordata</taxon>
        <taxon>Craniata</taxon>
        <taxon>Vertebrata</taxon>
        <taxon>Euteleostomi</taxon>
        <taxon>Actinopterygii</taxon>
        <taxon>Neopterygii</taxon>
        <taxon>Teleostei</taxon>
        <taxon>Protacanthopterygii</taxon>
        <taxon>Esociformes</taxon>
        <taxon>Esocidae</taxon>
        <taxon>Esox</taxon>
    </lineage>
</organism>
<evidence type="ECO:0000256" key="2">
    <source>
        <dbReference type="ARBA" id="ARBA00022475"/>
    </source>
</evidence>
<dbReference type="GO" id="GO:0055037">
    <property type="term" value="C:recycling endosome"/>
    <property type="evidence" value="ECO:0007669"/>
    <property type="project" value="TreeGrafter"/>
</dbReference>
<dbReference type="PANTHER" id="PTHR46958:SF1">
    <property type="entry name" value="B-CELL RECEPTOR CD22"/>
    <property type="match status" value="1"/>
</dbReference>
<dbReference type="SMART" id="SM00409">
    <property type="entry name" value="IG"/>
    <property type="match status" value="6"/>
</dbReference>
<keyword evidence="3" id="KW-0732">Signal</keyword>
<dbReference type="SUPFAM" id="SSF48726">
    <property type="entry name" value="Immunoglobulin"/>
    <property type="match status" value="6"/>
</dbReference>
<keyword evidence="2" id="KW-1003">Cell membrane</keyword>
<reference evidence="15" key="3">
    <citation type="submission" date="2025-08" db="UniProtKB">
        <authorList>
            <consortium name="Ensembl"/>
        </authorList>
    </citation>
    <scope>IDENTIFICATION</scope>
</reference>
<keyword evidence="13" id="KW-0812">Transmembrane</keyword>
<dbReference type="GO" id="GO:0019903">
    <property type="term" value="F:protein phosphatase binding"/>
    <property type="evidence" value="ECO:0007669"/>
    <property type="project" value="TreeGrafter"/>
</dbReference>
<feature type="domain" description="Ig-like" evidence="14">
    <location>
        <begin position="358"/>
        <end position="449"/>
    </location>
</feature>